<keyword evidence="2" id="KW-1185">Reference proteome</keyword>
<keyword evidence="1" id="KW-0648">Protein biosynthesis</keyword>
<name>A0ABT5YVH8_9ACTN</name>
<reference evidence="1 2" key="1">
    <citation type="submission" date="2023-03" db="EMBL/GenBank/DDBJ databases">
        <title>Draft genome sequence of type strain Streptomyces ferralitis JCM 14344.</title>
        <authorList>
            <person name="Klaysubun C."/>
            <person name="Duangmal K."/>
        </authorList>
    </citation>
    <scope>NUCLEOTIDE SEQUENCE [LARGE SCALE GENOMIC DNA]</scope>
    <source>
        <strain evidence="1 2">JCM 14344</strain>
    </source>
</reference>
<dbReference type="EMBL" id="JARHTQ010000003">
    <property type="protein sequence ID" value="MDF2255483.1"/>
    <property type="molecule type" value="Genomic_DNA"/>
</dbReference>
<gene>
    <name evidence="1" type="ORF">P2L57_07010</name>
</gene>
<evidence type="ECO:0000313" key="2">
    <source>
        <dbReference type="Proteomes" id="UP001220022"/>
    </source>
</evidence>
<comment type="caution">
    <text evidence="1">The sequence shown here is derived from an EMBL/GenBank/DDBJ whole genome shotgun (WGS) entry which is preliminary data.</text>
</comment>
<accession>A0ABT5YVH8</accession>
<dbReference type="Gene3D" id="3.40.50.12580">
    <property type="match status" value="1"/>
</dbReference>
<organism evidence="1 2">
    <name type="scientific">Streptantibioticus ferralitis</name>
    <dbReference type="NCBI Taxonomy" id="236510"/>
    <lineage>
        <taxon>Bacteria</taxon>
        <taxon>Bacillati</taxon>
        <taxon>Actinomycetota</taxon>
        <taxon>Actinomycetes</taxon>
        <taxon>Kitasatosporales</taxon>
        <taxon>Streptomycetaceae</taxon>
        <taxon>Streptantibioticus</taxon>
    </lineage>
</organism>
<evidence type="ECO:0000313" key="1">
    <source>
        <dbReference type="EMBL" id="MDF2255483.1"/>
    </source>
</evidence>
<sequence length="524" mass="56268">MLPVFEGDERILVRFTLVPGSAFDADALAALERSGARTIMWEEARDGKHDLILAASPKGALRVLSGPAALLPHGAGFNKTVSEEGSPHLPSGLDPHHLLADGEPWAALHALAHDDQLTRLTEYCPSAAARAAVVGDPTLDRLLGSLAHRENYRSALGTGERRLIVLTSTWGPESLLARRPELPGELINRLPYDEYQLALVLHPNEYSRTGTFDLSRQLAPALAAGLTLARPHEEWAALLVAADAVVTDHGSAALYAAALGRPVIGAYGGGSELIPGSPMARMLSRVPQLAEAADLLDVLPAAEAHDVRDFADAAFALPGQSLRRLRSELYRLLGLRPRSAPVTPHPLPHPAAPQRPRAFAVRAEVSGLRISVARFPPCTSEEVHHLAAEHPESGQRHVQSASVLWRRARPTSPAPHTSAWTAAGWTTRVLDEAPGCRTAAAVLSPERCLVRHRSLGPLSVRIEPCRTTDRVLRADPGAVLSAIHAWLGATQQWAPPVSLVCDIGPLTVRVRLAQADEADLDYEL</sequence>
<dbReference type="InterPro" id="IPR043148">
    <property type="entry name" value="TagF_C"/>
</dbReference>
<dbReference type="Proteomes" id="UP001220022">
    <property type="component" value="Unassembled WGS sequence"/>
</dbReference>
<keyword evidence="1" id="KW-0396">Initiation factor</keyword>
<dbReference type="SUPFAM" id="SSF53756">
    <property type="entry name" value="UDP-Glycosyltransferase/glycogen phosphorylase"/>
    <property type="match status" value="1"/>
</dbReference>
<protein>
    <submittedName>
        <fullName evidence="1">Translation initiation factor 2</fullName>
    </submittedName>
</protein>
<dbReference type="GO" id="GO:0003743">
    <property type="term" value="F:translation initiation factor activity"/>
    <property type="evidence" value="ECO:0007669"/>
    <property type="project" value="UniProtKB-KW"/>
</dbReference>
<proteinExistence type="predicted"/>